<reference evidence="9" key="1">
    <citation type="journal article" date="2021" name="J Fungi (Basel)">
        <title>Virulence traits and population genomics of the black yeast Aureobasidium melanogenum.</title>
        <authorList>
            <person name="Cernosa A."/>
            <person name="Sun X."/>
            <person name="Gostincar C."/>
            <person name="Fang C."/>
            <person name="Gunde-Cimerman N."/>
            <person name="Song Z."/>
        </authorList>
    </citation>
    <scope>NUCLEOTIDE SEQUENCE</scope>
    <source>
        <strain evidence="9">EXF-9911</strain>
    </source>
</reference>
<keyword evidence="4 7" id="KW-0812">Transmembrane</keyword>
<feature type="domain" description="Major facilitator superfamily (MFS) profile" evidence="8">
    <location>
        <begin position="67"/>
        <end position="518"/>
    </location>
</feature>
<evidence type="ECO:0000259" key="8">
    <source>
        <dbReference type="PROSITE" id="PS50850"/>
    </source>
</evidence>
<dbReference type="FunFam" id="1.20.1250.20:FF:000171">
    <property type="entry name" value="MFS general substrate transporter"/>
    <property type="match status" value="1"/>
</dbReference>
<feature type="transmembrane region" description="Helical" evidence="7">
    <location>
        <begin position="432"/>
        <end position="453"/>
    </location>
</feature>
<organism evidence="9 10">
    <name type="scientific">Aureobasidium melanogenum</name>
    <name type="common">Aureobasidium pullulans var. melanogenum</name>
    <dbReference type="NCBI Taxonomy" id="46634"/>
    <lineage>
        <taxon>Eukaryota</taxon>
        <taxon>Fungi</taxon>
        <taxon>Dikarya</taxon>
        <taxon>Ascomycota</taxon>
        <taxon>Pezizomycotina</taxon>
        <taxon>Dothideomycetes</taxon>
        <taxon>Dothideomycetidae</taxon>
        <taxon>Dothideales</taxon>
        <taxon>Saccotheciaceae</taxon>
        <taxon>Aureobasidium</taxon>
    </lineage>
</organism>
<evidence type="ECO:0000256" key="3">
    <source>
        <dbReference type="ARBA" id="ARBA00022448"/>
    </source>
</evidence>
<feature type="transmembrane region" description="Helical" evidence="7">
    <location>
        <begin position="407"/>
        <end position="426"/>
    </location>
</feature>
<dbReference type="PROSITE" id="PS50850">
    <property type="entry name" value="MFS"/>
    <property type="match status" value="1"/>
</dbReference>
<dbReference type="PANTHER" id="PTHR23511">
    <property type="entry name" value="SYNAPTIC VESICLE GLYCOPROTEIN 2"/>
    <property type="match status" value="1"/>
</dbReference>
<sequence>MAPLFDDTKATKHLNAQPHPINPQSDDEILSLGKGEILGSEHVDSIFNAKMHLVNNAIDEIGFTGYHWKLFVLNGFGYAVDSLLLLVQGNIASYAAKEFQPSFPKGLTIAAYVGMLVGALFWGLSADVIGRKFAFNFSLMISSVFAIVAGGSPNWVVLGLFICLSAFGSGGNLVLDTAVFLEYLPSQSQWLITALAAWWGVGQLVAGLFSWAFLPNYSCATAATCTRANNMGWRYVWFADGSLVLVMSLARILVIKLRETPKFLIGEGKDAEVFDTLHFIANKYNRPCSLTLEQLEAYGDSQATSTSHARSRFSPMETIVHCRGLFATKRMGLSTSLIWFSWLLIGLAYPLYNVFLPTYLATRGAEFGEQSQSVYWRNYAIANLCSIPSPILAGYMCRSKIFWGRRGTMIVGALITMAFFFAYTQVRNNAQNLAFTCCISFCLNIYYATLYAYTPEVLPSAHRGTGNGIAIACNRVMGIISAVVATYANTSTPVPIYICAALYIVMALVAAAFPFEPMGKRNSKLSTYGHSQLKTGHPVRSAIHKQLNGRLVLRWVTTWESLLL</sequence>
<dbReference type="CDD" id="cd17316">
    <property type="entry name" value="MFS_SV2_like"/>
    <property type="match status" value="1"/>
</dbReference>
<dbReference type="EMBL" id="JAHFXF010000357">
    <property type="protein sequence ID" value="KAG9689383.1"/>
    <property type="molecule type" value="Genomic_DNA"/>
</dbReference>
<comment type="caution">
    <text evidence="9">The sequence shown here is derived from an EMBL/GenBank/DDBJ whole genome shotgun (WGS) entry which is preliminary data.</text>
</comment>
<evidence type="ECO:0000313" key="9">
    <source>
        <dbReference type="EMBL" id="KAG9689383.1"/>
    </source>
</evidence>
<feature type="non-terminal residue" evidence="9">
    <location>
        <position position="564"/>
    </location>
</feature>
<dbReference type="InterPro" id="IPR036259">
    <property type="entry name" value="MFS_trans_sf"/>
</dbReference>
<protein>
    <submittedName>
        <fullName evidence="9">MFS general substrate transporter</fullName>
    </submittedName>
</protein>
<feature type="transmembrane region" description="Helical" evidence="7">
    <location>
        <begin position="133"/>
        <end position="149"/>
    </location>
</feature>
<feature type="transmembrane region" description="Helical" evidence="7">
    <location>
        <begin position="337"/>
        <end position="355"/>
    </location>
</feature>
<dbReference type="Pfam" id="PF07690">
    <property type="entry name" value="MFS_1"/>
    <property type="match status" value="1"/>
</dbReference>
<dbReference type="Proteomes" id="UP000779574">
    <property type="component" value="Unassembled WGS sequence"/>
</dbReference>
<dbReference type="Gene3D" id="1.20.1250.20">
    <property type="entry name" value="MFS general substrate transporter like domains"/>
    <property type="match status" value="1"/>
</dbReference>
<feature type="transmembrane region" description="Helical" evidence="7">
    <location>
        <begin position="375"/>
        <end position="395"/>
    </location>
</feature>
<comment type="subcellular location">
    <subcellularLocation>
        <location evidence="1">Membrane</location>
        <topology evidence="1">Multi-pass membrane protein</topology>
    </subcellularLocation>
</comment>
<evidence type="ECO:0000256" key="7">
    <source>
        <dbReference type="SAM" id="Phobius"/>
    </source>
</evidence>
<keyword evidence="6 7" id="KW-0472">Membrane</keyword>
<comment type="similarity">
    <text evidence="2">Belongs to the major facilitator superfamily.</text>
</comment>
<name>A0A9P8EHZ5_AURME</name>
<evidence type="ECO:0000256" key="4">
    <source>
        <dbReference type="ARBA" id="ARBA00022692"/>
    </source>
</evidence>
<feature type="transmembrane region" description="Helical" evidence="7">
    <location>
        <begin position="155"/>
        <end position="178"/>
    </location>
</feature>
<feature type="transmembrane region" description="Helical" evidence="7">
    <location>
        <begin position="70"/>
        <end position="87"/>
    </location>
</feature>
<dbReference type="AlphaFoldDB" id="A0A9P8EHZ5"/>
<proteinExistence type="inferred from homology"/>
<dbReference type="GO" id="GO:0016020">
    <property type="term" value="C:membrane"/>
    <property type="evidence" value="ECO:0007669"/>
    <property type="project" value="UniProtKB-SubCell"/>
</dbReference>
<gene>
    <name evidence="9" type="ORF">KCU76_g8930</name>
</gene>
<keyword evidence="5 7" id="KW-1133">Transmembrane helix</keyword>
<reference evidence="9" key="2">
    <citation type="submission" date="2021-08" db="EMBL/GenBank/DDBJ databases">
        <authorList>
            <person name="Gostincar C."/>
            <person name="Sun X."/>
            <person name="Song Z."/>
            <person name="Gunde-Cimerman N."/>
        </authorList>
    </citation>
    <scope>NUCLEOTIDE SEQUENCE</scope>
    <source>
        <strain evidence="9">EXF-9911</strain>
    </source>
</reference>
<feature type="transmembrane region" description="Helical" evidence="7">
    <location>
        <begin position="107"/>
        <end position="126"/>
    </location>
</feature>
<dbReference type="OrthoDB" id="3936150at2759"/>
<evidence type="ECO:0000256" key="5">
    <source>
        <dbReference type="ARBA" id="ARBA00022989"/>
    </source>
</evidence>
<feature type="transmembrane region" description="Helical" evidence="7">
    <location>
        <begin position="234"/>
        <end position="254"/>
    </location>
</feature>
<evidence type="ECO:0000256" key="1">
    <source>
        <dbReference type="ARBA" id="ARBA00004141"/>
    </source>
</evidence>
<dbReference type="PANTHER" id="PTHR23511:SF4">
    <property type="entry name" value="MAJOR FACILITATOR SUPERFAMILY (MFS) PROFILE DOMAIN-CONTAINING PROTEIN"/>
    <property type="match status" value="1"/>
</dbReference>
<dbReference type="SUPFAM" id="SSF103473">
    <property type="entry name" value="MFS general substrate transporter"/>
    <property type="match status" value="1"/>
</dbReference>
<accession>A0A9P8EHZ5</accession>
<feature type="transmembrane region" description="Helical" evidence="7">
    <location>
        <begin position="494"/>
        <end position="515"/>
    </location>
</feature>
<dbReference type="InterPro" id="IPR020846">
    <property type="entry name" value="MFS_dom"/>
</dbReference>
<evidence type="ECO:0000313" key="10">
    <source>
        <dbReference type="Proteomes" id="UP000779574"/>
    </source>
</evidence>
<feature type="transmembrane region" description="Helical" evidence="7">
    <location>
        <begin position="465"/>
        <end position="488"/>
    </location>
</feature>
<dbReference type="GO" id="GO:0022857">
    <property type="term" value="F:transmembrane transporter activity"/>
    <property type="evidence" value="ECO:0007669"/>
    <property type="project" value="InterPro"/>
</dbReference>
<keyword evidence="3" id="KW-0813">Transport</keyword>
<dbReference type="InterPro" id="IPR011701">
    <property type="entry name" value="MFS"/>
</dbReference>
<feature type="transmembrane region" description="Helical" evidence="7">
    <location>
        <begin position="190"/>
        <end position="214"/>
    </location>
</feature>
<evidence type="ECO:0000256" key="6">
    <source>
        <dbReference type="ARBA" id="ARBA00023136"/>
    </source>
</evidence>
<evidence type="ECO:0000256" key="2">
    <source>
        <dbReference type="ARBA" id="ARBA00008335"/>
    </source>
</evidence>